<dbReference type="InterPro" id="IPR016032">
    <property type="entry name" value="Sig_transdc_resp-reg_C-effctor"/>
</dbReference>
<dbReference type="Gene3D" id="2.130.10.10">
    <property type="entry name" value="YVTN repeat-like/Quinoprotein amine dehydrogenase"/>
    <property type="match status" value="1"/>
</dbReference>
<evidence type="ECO:0000313" key="6">
    <source>
        <dbReference type="EMBL" id="UXI69526.1"/>
    </source>
</evidence>
<evidence type="ECO:0000313" key="7">
    <source>
        <dbReference type="Proteomes" id="UP001064632"/>
    </source>
</evidence>
<accession>A0ABY6BIX1</accession>
<dbReference type="SUPFAM" id="SSF69304">
    <property type="entry name" value="Tricorn protease N-terminal domain"/>
    <property type="match status" value="1"/>
</dbReference>
<dbReference type="InterPro" id="IPR015943">
    <property type="entry name" value="WD40/YVTN_repeat-like_dom_sf"/>
</dbReference>
<evidence type="ECO:0000256" key="4">
    <source>
        <dbReference type="SAM" id="Phobius"/>
    </source>
</evidence>
<keyword evidence="4" id="KW-1133">Transmembrane helix</keyword>
<evidence type="ECO:0000256" key="2">
    <source>
        <dbReference type="ARBA" id="ARBA00023125"/>
    </source>
</evidence>
<dbReference type="InterPro" id="IPR036388">
    <property type="entry name" value="WH-like_DNA-bd_sf"/>
</dbReference>
<dbReference type="CDD" id="cd00383">
    <property type="entry name" value="trans_reg_C"/>
    <property type="match status" value="1"/>
</dbReference>
<comment type="similarity">
    <text evidence="1">Belongs to the TolB family.</text>
</comment>
<feature type="domain" description="OmpR/PhoB-type" evidence="5">
    <location>
        <begin position="14"/>
        <end position="112"/>
    </location>
</feature>
<reference evidence="6" key="1">
    <citation type="submission" date="2022-09" db="EMBL/GenBank/DDBJ databases">
        <title>Tahibacter sp. nov., isolated from a fresh water.</title>
        <authorList>
            <person name="Baek J.H."/>
            <person name="Lee J.K."/>
            <person name="Kim J.M."/>
            <person name="Jeon C.O."/>
        </authorList>
    </citation>
    <scope>NUCLEOTIDE SEQUENCE</scope>
    <source>
        <strain evidence="6">W38</strain>
    </source>
</reference>
<keyword evidence="7" id="KW-1185">Reference proteome</keyword>
<dbReference type="RefSeq" id="WP_261696480.1">
    <property type="nucleotide sequence ID" value="NZ_CP104694.1"/>
</dbReference>
<dbReference type="SUPFAM" id="SSF46894">
    <property type="entry name" value="C-terminal effector domain of the bipartite response regulators"/>
    <property type="match status" value="1"/>
</dbReference>
<protein>
    <submittedName>
        <fullName evidence="6">Winged helix-turn-helix domain-containing protein</fullName>
    </submittedName>
</protein>
<dbReference type="InterPro" id="IPR011042">
    <property type="entry name" value="6-blade_b-propeller_TolB-like"/>
</dbReference>
<keyword evidence="4" id="KW-0472">Membrane</keyword>
<dbReference type="SUPFAM" id="SSF82171">
    <property type="entry name" value="DPP6 N-terminal domain-like"/>
    <property type="match status" value="1"/>
</dbReference>
<dbReference type="InterPro" id="IPR032485">
    <property type="entry name" value="LRP1-like_beta_prop"/>
</dbReference>
<evidence type="ECO:0000256" key="1">
    <source>
        <dbReference type="ARBA" id="ARBA00009820"/>
    </source>
</evidence>
<dbReference type="PANTHER" id="PTHR36842:SF1">
    <property type="entry name" value="PROTEIN TOLB"/>
    <property type="match status" value="1"/>
</dbReference>
<keyword evidence="4" id="KW-0812">Transmembrane</keyword>
<dbReference type="Pfam" id="PF07676">
    <property type="entry name" value="PD40"/>
    <property type="match status" value="3"/>
</dbReference>
<dbReference type="Pfam" id="PF16472">
    <property type="entry name" value="DUF5050"/>
    <property type="match status" value="1"/>
</dbReference>
<dbReference type="Proteomes" id="UP001064632">
    <property type="component" value="Chromosome"/>
</dbReference>
<dbReference type="EMBL" id="CP104694">
    <property type="protein sequence ID" value="UXI69526.1"/>
    <property type="molecule type" value="Genomic_DNA"/>
</dbReference>
<feature type="transmembrane region" description="Helical" evidence="4">
    <location>
        <begin position="147"/>
        <end position="166"/>
    </location>
</feature>
<name>A0ABY6BIX1_9GAMM</name>
<dbReference type="Gene3D" id="2.120.10.30">
    <property type="entry name" value="TolB, C-terminal domain"/>
    <property type="match status" value="3"/>
</dbReference>
<feature type="DNA-binding region" description="OmpR/PhoB-type" evidence="3">
    <location>
        <begin position="14"/>
        <end position="112"/>
    </location>
</feature>
<dbReference type="SMART" id="SM00862">
    <property type="entry name" value="Trans_reg_C"/>
    <property type="match status" value="1"/>
</dbReference>
<sequence>MSANVRILRPQDQTRFARLGDWLVDLASNRLLRGERELRPTPKAMAVLRQLMLAAGAPLTRAELLDTVWRDAYPTDDVLTHAITELRRAIEEDPKAPRHIETIPKVGYRLLTPVEWLEQLPGPPGQAADVPAAVTESRPEPPMRRPTALWVVIALLLLTAVLAPTIGNRGSIATGPGTRNRLLEQVTLPVRPVTAENDSETFPSISPDGTLVAYMTRYVDDDAPRIYLRGLSGSPPIRLSRTNGGEETYPVWSPDGSQIAFLRLSGDECRIVVIASLGGRERDVAACEPRNIDYFDWTRDGRALIVSRRRAEENAPPAGEEAKSLHLIVLDDGKITPLKYATNSHLPDIQPRMSPDGKYIAFRRGAVPYSDLHLVAAEGGNVRQLTRLRSRMRGYDWMPDSRHLLVSSDHEGVQKLYLLHIESGELLGLGVAGASYPAISRGRSLAVFQQDSADINLQSFRFDAAPDASGEGIASSTRGEAWPAFAPNDDRLVFVSDRGGDSQLWLFEPGARTSYQLTHHKTADLTAPNWAPDGRRVLYVARSNGHSRLYSVEVDSGQTRAESEESDNVRFGIYSADGQSIYYISDRGGAWNIWQRSLDRNTTQRLSDATAYNLSDRVGDGKIYFSSMSRNGIYAIDPATGTEELISSAVEYWNSNAWRVDPTGLYYVAAGSDMKSMLYFEPWSGGPAKLLRIFDGVMPDAGFTLDKDATRVVMPVVARDDTDVMLLDLALLGHEETAR</sequence>
<dbReference type="InterPro" id="IPR001867">
    <property type="entry name" value="OmpR/PhoB-type_DNA-bd"/>
</dbReference>
<organism evidence="6 7">
    <name type="scientific">Tahibacter amnicola</name>
    <dbReference type="NCBI Taxonomy" id="2976241"/>
    <lineage>
        <taxon>Bacteria</taxon>
        <taxon>Pseudomonadati</taxon>
        <taxon>Pseudomonadota</taxon>
        <taxon>Gammaproteobacteria</taxon>
        <taxon>Lysobacterales</taxon>
        <taxon>Rhodanobacteraceae</taxon>
        <taxon>Tahibacter</taxon>
    </lineage>
</organism>
<dbReference type="PROSITE" id="PS51755">
    <property type="entry name" value="OMPR_PHOB"/>
    <property type="match status" value="1"/>
</dbReference>
<proteinExistence type="inferred from homology"/>
<dbReference type="Pfam" id="PF00486">
    <property type="entry name" value="Trans_reg_C"/>
    <property type="match status" value="1"/>
</dbReference>
<keyword evidence="2 3" id="KW-0238">DNA-binding</keyword>
<dbReference type="InterPro" id="IPR011659">
    <property type="entry name" value="WD40"/>
</dbReference>
<dbReference type="PANTHER" id="PTHR36842">
    <property type="entry name" value="PROTEIN TOLB HOMOLOG"/>
    <property type="match status" value="1"/>
</dbReference>
<gene>
    <name evidence="6" type="ORF">N4264_07745</name>
</gene>
<dbReference type="Gene3D" id="1.10.10.10">
    <property type="entry name" value="Winged helix-like DNA-binding domain superfamily/Winged helix DNA-binding domain"/>
    <property type="match status" value="1"/>
</dbReference>
<evidence type="ECO:0000259" key="5">
    <source>
        <dbReference type="PROSITE" id="PS51755"/>
    </source>
</evidence>
<evidence type="ECO:0000256" key="3">
    <source>
        <dbReference type="PROSITE-ProRule" id="PRU01091"/>
    </source>
</evidence>